<accession>A0A067SQJ8</accession>
<evidence type="ECO:0000313" key="1">
    <source>
        <dbReference type="EMBL" id="KDR69043.1"/>
    </source>
</evidence>
<reference evidence="2" key="1">
    <citation type="journal article" date="2014" name="Proc. Natl. Acad. Sci. U.S.A.">
        <title>Extensive sampling of basidiomycete genomes demonstrates inadequacy of the white-rot/brown-rot paradigm for wood decay fungi.</title>
        <authorList>
            <person name="Riley R."/>
            <person name="Salamov A.A."/>
            <person name="Brown D.W."/>
            <person name="Nagy L.G."/>
            <person name="Floudas D."/>
            <person name="Held B.W."/>
            <person name="Levasseur A."/>
            <person name="Lombard V."/>
            <person name="Morin E."/>
            <person name="Otillar R."/>
            <person name="Lindquist E.A."/>
            <person name="Sun H."/>
            <person name="LaButti K.M."/>
            <person name="Schmutz J."/>
            <person name="Jabbour D."/>
            <person name="Luo H."/>
            <person name="Baker S.E."/>
            <person name="Pisabarro A.G."/>
            <person name="Walton J.D."/>
            <person name="Blanchette R.A."/>
            <person name="Henrissat B."/>
            <person name="Martin F."/>
            <person name="Cullen D."/>
            <person name="Hibbett D.S."/>
            <person name="Grigoriev I.V."/>
        </authorList>
    </citation>
    <scope>NUCLEOTIDE SEQUENCE [LARGE SCALE GENOMIC DNA]</scope>
    <source>
        <strain evidence="2">CBS 339.88</strain>
    </source>
</reference>
<dbReference type="AlphaFoldDB" id="A0A067SQJ8"/>
<name>A0A067SQJ8_GALM3</name>
<organism evidence="1 2">
    <name type="scientific">Galerina marginata (strain CBS 339.88)</name>
    <dbReference type="NCBI Taxonomy" id="685588"/>
    <lineage>
        <taxon>Eukaryota</taxon>
        <taxon>Fungi</taxon>
        <taxon>Dikarya</taxon>
        <taxon>Basidiomycota</taxon>
        <taxon>Agaricomycotina</taxon>
        <taxon>Agaricomycetes</taxon>
        <taxon>Agaricomycetidae</taxon>
        <taxon>Agaricales</taxon>
        <taxon>Agaricineae</taxon>
        <taxon>Strophariaceae</taxon>
        <taxon>Galerina</taxon>
    </lineage>
</organism>
<protein>
    <recommendedName>
        <fullName evidence="3">Retrotransposon gag domain-containing protein</fullName>
    </recommendedName>
</protein>
<dbReference type="STRING" id="685588.A0A067SQJ8"/>
<gene>
    <name evidence="1" type="ORF">GALMADRAFT_77785</name>
</gene>
<feature type="non-terminal residue" evidence="1">
    <location>
        <position position="186"/>
    </location>
</feature>
<dbReference type="Proteomes" id="UP000027222">
    <property type="component" value="Unassembled WGS sequence"/>
</dbReference>
<dbReference type="HOGENOM" id="CLU_003921_3_1_1"/>
<dbReference type="EMBL" id="KL142404">
    <property type="protein sequence ID" value="KDR69043.1"/>
    <property type="molecule type" value="Genomic_DNA"/>
</dbReference>
<keyword evidence="2" id="KW-1185">Reference proteome</keyword>
<dbReference type="OrthoDB" id="5596707at2759"/>
<proteinExistence type="predicted"/>
<evidence type="ECO:0000313" key="2">
    <source>
        <dbReference type="Proteomes" id="UP000027222"/>
    </source>
</evidence>
<sequence length="186" mass="21775">MSSYVMPYKRDPNAPKFDGKAASLVPFLDEIKRLADQCGLSISNCIKRTLMYAPEEDRELWELLDSAKGSDWDAFVKEICSYYPGAVSDRKYSLKDLENLSEKQTLTSITDIHAFGEYYRSFLRISKYLEQKGRISPREIQFYFMNGLHQDLRSQVRNQLRLENPRHHFDDPYSLEEINKPTLFAL</sequence>
<evidence type="ECO:0008006" key="3">
    <source>
        <dbReference type="Google" id="ProtNLM"/>
    </source>
</evidence>